<reference evidence="3" key="3">
    <citation type="submission" date="2015-06" db="UniProtKB">
        <authorList>
            <consortium name="EnsemblMetazoa"/>
        </authorList>
    </citation>
    <scope>IDENTIFICATION</scope>
</reference>
<feature type="region of interest" description="Disordered" evidence="1">
    <location>
        <begin position="174"/>
        <end position="195"/>
    </location>
</feature>
<dbReference type="Proteomes" id="UP000014760">
    <property type="component" value="Unassembled WGS sequence"/>
</dbReference>
<sequence>EVSVCQCAAELSTGKLLPGQEEVDEWQSVHTGVPVFVLDTGEGLRPRQLQVVLADNDTAFPLWQNRICYLSNYTSMTASEHSFFLSESLSMKAKLTFKDDDEAAKFHSWFKDATSDPNDELWKVSSKKNAKKKISKHKRSKLDKNAISSPCNFAHITRIEIFSEQLKRQFRHSMADEPTGDAPAMADFRPRLPTS</sequence>
<dbReference type="InterPro" id="IPR011993">
    <property type="entry name" value="PH-like_dom_sf"/>
</dbReference>
<dbReference type="STRING" id="283909.R7UWU7"/>
<name>R7UWU7_CAPTE</name>
<dbReference type="EMBL" id="AMQN01000913">
    <property type="status" value="NOT_ANNOTATED_CDS"/>
    <property type="molecule type" value="Genomic_DNA"/>
</dbReference>
<dbReference type="EMBL" id="KB297234">
    <property type="protein sequence ID" value="ELU10799.1"/>
    <property type="molecule type" value="Genomic_DNA"/>
</dbReference>
<dbReference type="OMA" id="RFNCEES"/>
<reference evidence="2 4" key="2">
    <citation type="journal article" date="2013" name="Nature">
        <title>Insights into bilaterian evolution from three spiralian genomes.</title>
        <authorList>
            <person name="Simakov O."/>
            <person name="Marletaz F."/>
            <person name="Cho S.J."/>
            <person name="Edsinger-Gonzales E."/>
            <person name="Havlak P."/>
            <person name="Hellsten U."/>
            <person name="Kuo D.H."/>
            <person name="Larsson T."/>
            <person name="Lv J."/>
            <person name="Arendt D."/>
            <person name="Savage R."/>
            <person name="Osoegawa K."/>
            <person name="de Jong P."/>
            <person name="Grimwood J."/>
            <person name="Chapman J.A."/>
            <person name="Shapiro H."/>
            <person name="Aerts A."/>
            <person name="Otillar R.P."/>
            <person name="Terry A.Y."/>
            <person name="Boore J.L."/>
            <person name="Grigoriev I.V."/>
            <person name="Lindberg D.R."/>
            <person name="Seaver E.C."/>
            <person name="Weisblat D.A."/>
            <person name="Putnam N.H."/>
            <person name="Rokhsar D.S."/>
        </authorList>
    </citation>
    <scope>NUCLEOTIDE SEQUENCE</scope>
    <source>
        <strain evidence="2 4">I ESC-2004</strain>
    </source>
</reference>
<dbReference type="Gene3D" id="2.30.29.30">
    <property type="entry name" value="Pleckstrin-homology domain (PH domain)/Phosphotyrosine-binding domain (PTB)"/>
    <property type="match status" value="1"/>
</dbReference>
<dbReference type="EnsemblMetazoa" id="CapteT200239">
    <property type="protein sequence ID" value="CapteP200239"/>
    <property type="gene ID" value="CapteG200239"/>
</dbReference>
<proteinExistence type="predicted"/>
<dbReference type="AlphaFoldDB" id="R7UWU7"/>
<accession>R7UWU7</accession>
<dbReference type="HOGENOM" id="CLU_087083_0_0_1"/>
<gene>
    <name evidence="2" type="ORF">CAPTEDRAFT_200239</name>
</gene>
<evidence type="ECO:0000313" key="4">
    <source>
        <dbReference type="Proteomes" id="UP000014760"/>
    </source>
</evidence>
<evidence type="ECO:0008006" key="5">
    <source>
        <dbReference type="Google" id="ProtNLM"/>
    </source>
</evidence>
<organism evidence="2">
    <name type="scientific">Capitella teleta</name>
    <name type="common">Polychaete worm</name>
    <dbReference type="NCBI Taxonomy" id="283909"/>
    <lineage>
        <taxon>Eukaryota</taxon>
        <taxon>Metazoa</taxon>
        <taxon>Spiralia</taxon>
        <taxon>Lophotrochozoa</taxon>
        <taxon>Annelida</taxon>
        <taxon>Polychaeta</taxon>
        <taxon>Sedentaria</taxon>
        <taxon>Scolecida</taxon>
        <taxon>Capitellidae</taxon>
        <taxon>Capitella</taxon>
    </lineage>
</organism>
<reference evidence="4" key="1">
    <citation type="submission" date="2012-12" db="EMBL/GenBank/DDBJ databases">
        <authorList>
            <person name="Hellsten U."/>
            <person name="Grimwood J."/>
            <person name="Chapman J.A."/>
            <person name="Shapiro H."/>
            <person name="Aerts A."/>
            <person name="Otillar R.P."/>
            <person name="Terry A.Y."/>
            <person name="Boore J.L."/>
            <person name="Simakov O."/>
            <person name="Marletaz F."/>
            <person name="Cho S.-J."/>
            <person name="Edsinger-Gonzales E."/>
            <person name="Havlak P."/>
            <person name="Kuo D.-H."/>
            <person name="Larsson T."/>
            <person name="Lv J."/>
            <person name="Arendt D."/>
            <person name="Savage R."/>
            <person name="Osoegawa K."/>
            <person name="de Jong P."/>
            <person name="Lindberg D.R."/>
            <person name="Seaver E.C."/>
            <person name="Weisblat D.A."/>
            <person name="Putnam N.H."/>
            <person name="Grigoriev I.V."/>
            <person name="Rokhsar D.S."/>
        </authorList>
    </citation>
    <scope>NUCLEOTIDE SEQUENCE</scope>
    <source>
        <strain evidence="4">I ESC-2004</strain>
    </source>
</reference>
<keyword evidence="4" id="KW-1185">Reference proteome</keyword>
<protein>
    <recommendedName>
        <fullName evidence="5">WH1 domain-containing protein</fullName>
    </recommendedName>
</protein>
<feature type="non-terminal residue" evidence="2">
    <location>
        <position position="1"/>
    </location>
</feature>
<dbReference type="OrthoDB" id="10021476at2759"/>
<evidence type="ECO:0000313" key="2">
    <source>
        <dbReference type="EMBL" id="ELU10799.1"/>
    </source>
</evidence>
<evidence type="ECO:0000313" key="3">
    <source>
        <dbReference type="EnsemblMetazoa" id="CapteP200239"/>
    </source>
</evidence>
<evidence type="ECO:0000256" key="1">
    <source>
        <dbReference type="SAM" id="MobiDB-lite"/>
    </source>
</evidence>